<comment type="caution">
    <text evidence="6">The sequence shown here is derived from an EMBL/GenBank/DDBJ whole genome shotgun (WGS) entry which is preliminary data.</text>
</comment>
<dbReference type="Proteomes" id="UP000439903">
    <property type="component" value="Unassembled WGS sequence"/>
</dbReference>
<evidence type="ECO:0000256" key="2">
    <source>
        <dbReference type="ARBA" id="ARBA00004613"/>
    </source>
</evidence>
<name>A0A8H4ATF3_GIGMA</name>
<keyword evidence="4" id="KW-0812">Transmembrane</keyword>
<proteinExistence type="predicted"/>
<keyword evidence="3" id="KW-0964">Secreted</keyword>
<evidence type="ECO:0000256" key="1">
    <source>
        <dbReference type="ARBA" id="ARBA00004340"/>
    </source>
</evidence>
<dbReference type="GO" id="GO:0005576">
    <property type="term" value="C:extracellular region"/>
    <property type="evidence" value="ECO:0007669"/>
    <property type="project" value="UniProtKB-SubCell"/>
</dbReference>
<protein>
    <submittedName>
        <fullName evidence="6">Crinkler family protein</fullName>
    </submittedName>
</protein>
<dbReference type="OrthoDB" id="2673191at2759"/>
<dbReference type="InterPro" id="IPR045379">
    <property type="entry name" value="Crinkler_N"/>
</dbReference>
<comment type="subcellular location">
    <subcellularLocation>
        <location evidence="1">Host cell</location>
    </subcellularLocation>
    <subcellularLocation>
        <location evidence="2">Secreted</location>
    </subcellularLocation>
</comment>
<dbReference type="GO" id="GO:0043657">
    <property type="term" value="C:host cell"/>
    <property type="evidence" value="ECO:0007669"/>
    <property type="project" value="UniProtKB-SubCell"/>
</dbReference>
<evidence type="ECO:0000256" key="3">
    <source>
        <dbReference type="ARBA" id="ARBA00022525"/>
    </source>
</evidence>
<dbReference type="AlphaFoldDB" id="A0A8H4ATF3"/>
<gene>
    <name evidence="6" type="ORF">F8M41_011878</name>
</gene>
<dbReference type="Pfam" id="PF20147">
    <property type="entry name" value="Crinkler"/>
    <property type="match status" value="1"/>
</dbReference>
<evidence type="ECO:0000256" key="4">
    <source>
        <dbReference type="SAM" id="Phobius"/>
    </source>
</evidence>
<evidence type="ECO:0000259" key="5">
    <source>
        <dbReference type="Pfam" id="PF20147"/>
    </source>
</evidence>
<feature type="domain" description="Crinkler effector protein N-terminal" evidence="5">
    <location>
        <begin position="64"/>
        <end position="174"/>
    </location>
</feature>
<evidence type="ECO:0000313" key="7">
    <source>
        <dbReference type="Proteomes" id="UP000439903"/>
    </source>
</evidence>
<organism evidence="6 7">
    <name type="scientific">Gigaspora margarita</name>
    <dbReference type="NCBI Taxonomy" id="4874"/>
    <lineage>
        <taxon>Eukaryota</taxon>
        <taxon>Fungi</taxon>
        <taxon>Fungi incertae sedis</taxon>
        <taxon>Mucoromycota</taxon>
        <taxon>Glomeromycotina</taxon>
        <taxon>Glomeromycetes</taxon>
        <taxon>Diversisporales</taxon>
        <taxon>Gigasporaceae</taxon>
        <taxon>Gigaspora</taxon>
    </lineage>
</organism>
<reference evidence="6 7" key="1">
    <citation type="journal article" date="2019" name="Environ. Microbiol.">
        <title>At the nexus of three kingdoms: the genome of the mycorrhizal fungus Gigaspora margarita provides insights into plant, endobacterial and fungal interactions.</title>
        <authorList>
            <person name="Venice F."/>
            <person name="Ghignone S."/>
            <person name="Salvioli di Fossalunga A."/>
            <person name="Amselem J."/>
            <person name="Novero M."/>
            <person name="Xianan X."/>
            <person name="Sedzielewska Toro K."/>
            <person name="Morin E."/>
            <person name="Lipzen A."/>
            <person name="Grigoriev I.V."/>
            <person name="Henrissat B."/>
            <person name="Martin F.M."/>
            <person name="Bonfante P."/>
        </authorList>
    </citation>
    <scope>NUCLEOTIDE SEQUENCE [LARGE SCALE GENOMIC DNA]</scope>
    <source>
        <strain evidence="6 7">BEG34</strain>
    </source>
</reference>
<keyword evidence="7" id="KW-1185">Reference proteome</keyword>
<keyword evidence="4" id="KW-0472">Membrane</keyword>
<accession>A0A8H4ATF3</accession>
<dbReference type="EMBL" id="WTPW01000243">
    <property type="protein sequence ID" value="KAF0531178.1"/>
    <property type="molecule type" value="Genomic_DNA"/>
</dbReference>
<sequence length="258" mass="29068">MCMSTGTEVWYYLIVSGTLSGTCTWHLVPSILCPCLSQCLALCTHAINSAWHFYAYRHPDIIVFCLVLGEVPAKEKLFVVVITENISTILCLKSAIKKEKEPDLDYFASNMLTLWKVNIPINNEDRLKILDDVSCTVDIEQDLGGIKLFLADGILEDFYEQQPPSVKIIHIIIQVPATDSLGDTMLPYSTDHETFEGISLNDPDISYRSKVVFSLVKDLIKKKIILVRAPLYSGKISLAQLMEYYLINLSEYYSSIGL</sequence>
<feature type="transmembrane region" description="Helical" evidence="4">
    <location>
        <begin position="9"/>
        <end position="28"/>
    </location>
</feature>
<evidence type="ECO:0000313" key="6">
    <source>
        <dbReference type="EMBL" id="KAF0531178.1"/>
    </source>
</evidence>
<keyword evidence="4" id="KW-1133">Transmembrane helix</keyword>